<keyword evidence="2 6" id="KW-1003">Cell membrane</keyword>
<dbReference type="InterPro" id="IPR003838">
    <property type="entry name" value="ABC3_permease_C"/>
</dbReference>
<evidence type="ECO:0000256" key="2">
    <source>
        <dbReference type="ARBA" id="ARBA00022475"/>
    </source>
</evidence>
<dbReference type="PIRSF" id="PIRSF018968">
    <property type="entry name" value="ABC_permease_BceB"/>
    <property type="match status" value="1"/>
</dbReference>
<sequence>MLNKLALNGCKSRWKDYLVLFSGLLISTAIFYMFQVLAMNKQFLKSNSPISVTPIVFHLGTFLLILITIVYVLYANTFLMSMRKKEYGMFIVLGSKTRTIRSLVMIETLFIGLISTIVGMLVGIGLTQVVARLLARQLQANLAHLQTIYPPAIGVTILVFGLLFLFAALKNSWHIGHQPLLSLLKDQQKADQIAVKFGVGQTIQLLAGIVCLVIGYWSLGQLQNLQMTALMIASVTIILGTYWTINTLFRAIINVLRHSQFALQGLHSFTLGQLNFRIVDYTKILSMISILFALAMGAVTVGLSFQQNVQMVTEQSEYYDVVINNATTNDRHVLKQLPIKSNLQYKYKIVSGQVYFKRAQFQAHAWQQVGTPQHKQAVTATIKQLQTADSVANYHFNRQLIPQAYDKPMHWVSQQQFAQLVAPTNQVQFMRVNDFSAQISKIQKIVHAQQQRYPRMKSEGATAKVASYAMVNEMFSGLEFMGFFLGFAFLAMLASCLMFKILSSADQDRMRYQMLHKIGARSKVLKHSINQELGVLFGIPAVIGIIHVLFGMQIFSLLLQNPYHHIWLPILLFSVLYGLYYLLTTALYKLIVLKNK</sequence>
<feature type="transmembrane region" description="Helical" evidence="6">
    <location>
        <begin position="284"/>
        <end position="305"/>
    </location>
</feature>
<feature type="transmembrane region" description="Helical" evidence="6">
    <location>
        <begin position="100"/>
        <end position="128"/>
    </location>
</feature>
<evidence type="ECO:0000256" key="1">
    <source>
        <dbReference type="ARBA" id="ARBA00004651"/>
    </source>
</evidence>
<dbReference type="InterPro" id="IPR027022">
    <property type="entry name" value="ABC_permease_BceB-typ"/>
</dbReference>
<feature type="transmembrane region" description="Helical" evidence="6">
    <location>
        <begin position="148"/>
        <end position="169"/>
    </location>
</feature>
<feature type="domain" description="ABC3 transporter permease C-terminal" evidence="7">
    <location>
        <begin position="61"/>
        <end position="176"/>
    </location>
</feature>
<gene>
    <name evidence="8" type="ORF">MOO47_02845</name>
</gene>
<feature type="transmembrane region" description="Helical" evidence="6">
    <location>
        <begin position="55"/>
        <end position="79"/>
    </location>
</feature>
<dbReference type="EMBL" id="CP093365">
    <property type="protein sequence ID" value="UQS84106.1"/>
    <property type="molecule type" value="Genomic_DNA"/>
</dbReference>
<organism evidence="8 9">
    <name type="scientific">Bombilactobacillus thymidiniphilus</name>
    <dbReference type="NCBI Taxonomy" id="2923363"/>
    <lineage>
        <taxon>Bacteria</taxon>
        <taxon>Bacillati</taxon>
        <taxon>Bacillota</taxon>
        <taxon>Bacilli</taxon>
        <taxon>Lactobacillales</taxon>
        <taxon>Lactobacillaceae</taxon>
        <taxon>Bombilactobacillus</taxon>
    </lineage>
</organism>
<protein>
    <submittedName>
        <fullName evidence="8">ABC transporter permease</fullName>
    </submittedName>
</protein>
<comment type="similarity">
    <text evidence="6">Belongs to the ABC-4 integral membrane protein family.</text>
</comment>
<dbReference type="InterPro" id="IPR052536">
    <property type="entry name" value="ABC-4_Integral_Memb_Prot"/>
</dbReference>
<comment type="subcellular location">
    <subcellularLocation>
        <location evidence="1 6">Cell membrane</location>
        <topology evidence="1 6">Multi-pass membrane protein</topology>
    </subcellularLocation>
</comment>
<feature type="transmembrane region" description="Helical" evidence="6">
    <location>
        <begin position="480"/>
        <end position="502"/>
    </location>
</feature>
<keyword evidence="9" id="KW-1185">Reference proteome</keyword>
<keyword evidence="3 6" id="KW-0812">Transmembrane</keyword>
<keyword evidence="4 6" id="KW-1133">Transmembrane helix</keyword>
<accession>A0ABY4PF05</accession>
<keyword evidence="6" id="KW-0813">Transport</keyword>
<name>A0ABY4PF05_9LACO</name>
<reference evidence="8 9" key="1">
    <citation type="journal article" date="2022" name="Int. J. Syst. Evol. Microbiol.">
        <title>Apilactobacillus apisilvae sp. nov., Nicolia spurrieriana gen. nov. sp. nov., Bombilactobacillus folatiphilus sp. nov. and Bombilactobacillus thymidiniphilus sp. nov., four new lactic acid bacterial isolates from stingless bees Tetragonula carbonaria and Austroplebeia australis.</title>
        <authorList>
            <person name="Oliphant S.A."/>
            <person name="Watson-Haigh N.S."/>
            <person name="Sumby K.M."/>
            <person name="Gardner J."/>
            <person name="Groom S."/>
            <person name="Jiranek V."/>
        </authorList>
    </citation>
    <scope>NUCLEOTIDE SEQUENCE [LARGE SCALE GENOMIC DNA]</scope>
    <source>
        <strain evidence="8 9">SG4_A1</strain>
    </source>
</reference>
<dbReference type="RefSeq" id="WP_249513290.1">
    <property type="nucleotide sequence ID" value="NZ_CP093365.1"/>
</dbReference>
<evidence type="ECO:0000256" key="4">
    <source>
        <dbReference type="ARBA" id="ARBA00022989"/>
    </source>
</evidence>
<feature type="transmembrane region" description="Helical" evidence="6">
    <location>
        <begin position="229"/>
        <end position="249"/>
    </location>
</feature>
<feature type="transmembrane region" description="Helical" evidence="6">
    <location>
        <begin position="566"/>
        <end position="588"/>
    </location>
</feature>
<feature type="transmembrane region" description="Helical" evidence="6">
    <location>
        <begin position="17"/>
        <end position="35"/>
    </location>
</feature>
<dbReference type="PANTHER" id="PTHR46795">
    <property type="entry name" value="ABC TRANSPORTER PERMEASE-RELATED-RELATED"/>
    <property type="match status" value="1"/>
</dbReference>
<dbReference type="Proteomes" id="UP000831947">
    <property type="component" value="Chromosome"/>
</dbReference>
<feature type="transmembrane region" description="Helical" evidence="6">
    <location>
        <begin position="533"/>
        <end position="554"/>
    </location>
</feature>
<keyword evidence="5 6" id="KW-0472">Membrane</keyword>
<evidence type="ECO:0000256" key="5">
    <source>
        <dbReference type="ARBA" id="ARBA00023136"/>
    </source>
</evidence>
<dbReference type="Pfam" id="PF02687">
    <property type="entry name" value="FtsX"/>
    <property type="match status" value="1"/>
</dbReference>
<evidence type="ECO:0000256" key="3">
    <source>
        <dbReference type="ARBA" id="ARBA00022692"/>
    </source>
</evidence>
<evidence type="ECO:0000313" key="8">
    <source>
        <dbReference type="EMBL" id="UQS84106.1"/>
    </source>
</evidence>
<evidence type="ECO:0000259" key="7">
    <source>
        <dbReference type="Pfam" id="PF02687"/>
    </source>
</evidence>
<evidence type="ECO:0000313" key="9">
    <source>
        <dbReference type="Proteomes" id="UP000831947"/>
    </source>
</evidence>
<proteinExistence type="inferred from homology"/>
<feature type="transmembrane region" description="Helical" evidence="6">
    <location>
        <begin position="193"/>
        <end position="217"/>
    </location>
</feature>
<dbReference type="PANTHER" id="PTHR46795:SF3">
    <property type="entry name" value="ABC TRANSPORTER PERMEASE"/>
    <property type="match status" value="1"/>
</dbReference>
<evidence type="ECO:0000256" key="6">
    <source>
        <dbReference type="PIRNR" id="PIRNR018968"/>
    </source>
</evidence>